<feature type="domain" description="4Fe-4S ferredoxin-type" evidence="5">
    <location>
        <begin position="174"/>
        <end position="203"/>
    </location>
</feature>
<gene>
    <name evidence="6" type="ORF">EDX97_08300</name>
</gene>
<dbReference type="AlphaFoldDB" id="A0A3N0HXX5"/>
<sequence length="203" mass="23378">MNAQTCLQILRDIKDVSFASVDEKGMPHNRIIDVMLVEDHKLYFCTARGKDFYNQITKNPHIAITGLNRDFQMVRLHGTVKQLKEQKVWINRIFAANPVMNDVYPGDSRYILEPFVVDNGQIEFFDLSKHPIQRQSFRLDQEVLQEHGFFITDSCIGCGTCQRNCPQQCIQAGTPFVIEQDHCLHCGLCYENCPVQAIVRRGE</sequence>
<dbReference type="SUPFAM" id="SSF50475">
    <property type="entry name" value="FMN-binding split barrel"/>
    <property type="match status" value="1"/>
</dbReference>
<dbReference type="GO" id="GO:0046872">
    <property type="term" value="F:metal ion binding"/>
    <property type="evidence" value="ECO:0007669"/>
    <property type="project" value="UniProtKB-KW"/>
</dbReference>
<dbReference type="GO" id="GO:0051539">
    <property type="term" value="F:4 iron, 4 sulfur cluster binding"/>
    <property type="evidence" value="ECO:0007669"/>
    <property type="project" value="UniProtKB-KW"/>
</dbReference>
<dbReference type="Pfam" id="PF01243">
    <property type="entry name" value="PNPOx_N"/>
    <property type="match status" value="1"/>
</dbReference>
<dbReference type="Pfam" id="PF12838">
    <property type="entry name" value="Fer4_7"/>
    <property type="match status" value="1"/>
</dbReference>
<evidence type="ECO:0000256" key="3">
    <source>
        <dbReference type="ARBA" id="ARBA00023004"/>
    </source>
</evidence>
<keyword evidence="4" id="KW-0411">Iron-sulfur</keyword>
<dbReference type="Gene3D" id="2.30.110.10">
    <property type="entry name" value="Electron Transport, Fmn-binding Protein, Chain A"/>
    <property type="match status" value="1"/>
</dbReference>
<evidence type="ECO:0000256" key="4">
    <source>
        <dbReference type="ARBA" id="ARBA00023014"/>
    </source>
</evidence>
<evidence type="ECO:0000259" key="5">
    <source>
        <dbReference type="PROSITE" id="PS51379"/>
    </source>
</evidence>
<keyword evidence="1" id="KW-0004">4Fe-4S</keyword>
<keyword evidence="7" id="KW-1185">Reference proteome</keyword>
<evidence type="ECO:0000256" key="2">
    <source>
        <dbReference type="ARBA" id="ARBA00022723"/>
    </source>
</evidence>
<dbReference type="PROSITE" id="PS51379">
    <property type="entry name" value="4FE4S_FER_2"/>
    <property type="match status" value="2"/>
</dbReference>
<dbReference type="RefSeq" id="WP_128520704.1">
    <property type="nucleotide sequence ID" value="NZ_JALFCT010000069.1"/>
</dbReference>
<dbReference type="InterPro" id="IPR011576">
    <property type="entry name" value="Pyridox_Oxase_N"/>
</dbReference>
<evidence type="ECO:0000313" key="7">
    <source>
        <dbReference type="Proteomes" id="UP000276568"/>
    </source>
</evidence>
<evidence type="ECO:0000256" key="1">
    <source>
        <dbReference type="ARBA" id="ARBA00022485"/>
    </source>
</evidence>
<accession>A0A3N0HXX5</accession>
<dbReference type="SUPFAM" id="SSF54862">
    <property type="entry name" value="4Fe-4S ferredoxins"/>
    <property type="match status" value="1"/>
</dbReference>
<dbReference type="InterPro" id="IPR017900">
    <property type="entry name" value="4Fe4S_Fe_S_CS"/>
</dbReference>
<dbReference type="Gene3D" id="3.30.70.20">
    <property type="match status" value="1"/>
</dbReference>
<dbReference type="Proteomes" id="UP000276568">
    <property type="component" value="Unassembled WGS sequence"/>
</dbReference>
<dbReference type="InterPro" id="IPR017896">
    <property type="entry name" value="4Fe4S_Fe-S-bd"/>
</dbReference>
<proteinExistence type="predicted"/>
<dbReference type="PROSITE" id="PS00198">
    <property type="entry name" value="4FE4S_FER_1"/>
    <property type="match status" value="2"/>
</dbReference>
<keyword evidence="3" id="KW-0408">Iron</keyword>
<dbReference type="InterPro" id="IPR050572">
    <property type="entry name" value="Fe-S_Ferredoxin"/>
</dbReference>
<evidence type="ECO:0000313" key="6">
    <source>
        <dbReference type="EMBL" id="RNM29629.1"/>
    </source>
</evidence>
<dbReference type="PANTHER" id="PTHR43687">
    <property type="entry name" value="ADENYLYLSULFATE REDUCTASE, BETA SUBUNIT"/>
    <property type="match status" value="1"/>
</dbReference>
<feature type="domain" description="4Fe-4S ferredoxin-type" evidence="5">
    <location>
        <begin position="146"/>
        <end position="171"/>
    </location>
</feature>
<comment type="caution">
    <text evidence="6">The sequence shown here is derived from an EMBL/GenBank/DDBJ whole genome shotgun (WGS) entry which is preliminary data.</text>
</comment>
<dbReference type="PANTHER" id="PTHR43687:SF4">
    <property type="entry name" value="BLR5484 PROTEIN"/>
    <property type="match status" value="1"/>
</dbReference>
<reference evidence="6 7" key="1">
    <citation type="submission" date="2018-11" db="EMBL/GenBank/DDBJ databases">
        <title>Clostridium sp. nov., a member of the family Erysipelotrichaceae isolated from pig faeces.</title>
        <authorList>
            <person name="Chang Y.-H."/>
        </authorList>
    </citation>
    <scope>NUCLEOTIDE SEQUENCE [LARGE SCALE GENOMIC DNA]</scope>
    <source>
        <strain evidence="6 7">YH-panp20</strain>
    </source>
</reference>
<name>A0A3N0HXX5_9FIRM</name>
<keyword evidence="2" id="KW-0479">Metal-binding</keyword>
<protein>
    <submittedName>
        <fullName evidence="6">4Fe-4S dicluster domain-containing protein</fullName>
    </submittedName>
</protein>
<dbReference type="InterPro" id="IPR012349">
    <property type="entry name" value="Split_barrel_FMN-bd"/>
</dbReference>
<dbReference type="OrthoDB" id="9794954at2"/>
<dbReference type="EMBL" id="RJQC01000003">
    <property type="protein sequence ID" value="RNM29629.1"/>
    <property type="molecule type" value="Genomic_DNA"/>
</dbReference>
<organism evidence="6 7">
    <name type="scientific">Absicoccus porci</name>
    <dbReference type="NCBI Taxonomy" id="2486576"/>
    <lineage>
        <taxon>Bacteria</taxon>
        <taxon>Bacillati</taxon>
        <taxon>Bacillota</taxon>
        <taxon>Erysipelotrichia</taxon>
        <taxon>Erysipelotrichales</taxon>
        <taxon>Erysipelotrichaceae</taxon>
        <taxon>Absicoccus</taxon>
    </lineage>
</organism>